<name>A0AAT9TRK6_9CAUD</name>
<reference evidence="1" key="1">
    <citation type="submission" date="2023-01" db="EMBL/GenBank/DDBJ databases">
        <authorList>
            <person name="Sprotte S."/>
            <person name="Brinks E."/>
        </authorList>
    </citation>
    <scope>NUCLEOTIDE SEQUENCE</scope>
</reference>
<reference evidence="1" key="2">
    <citation type="journal article" date="2024" name="Heliyon">
        <title>Complete genome sequence of the novel virulent phage PMBT24 infecting Enterocloster bolteae from the human gut.</title>
        <authorList>
            <person name="Sprotte S."/>
            <person name="Brinks E."/>
            <person name="Neve H."/>
            <person name="Franz C.M.A.P."/>
        </authorList>
    </citation>
    <scope>NUCLEOTIDE SEQUENCE</scope>
</reference>
<proteinExistence type="predicted"/>
<evidence type="ECO:0000313" key="1">
    <source>
        <dbReference type="EMBL" id="WDQ45499.1"/>
    </source>
</evidence>
<organism evidence="1">
    <name type="scientific">Enterocloster phage PMBT24</name>
    <dbReference type="NCBI Taxonomy" id="3025413"/>
    <lineage>
        <taxon>Viruses</taxon>
        <taxon>Duplodnaviria</taxon>
        <taxon>Heunggongvirae</taxon>
        <taxon>Uroviricota</taxon>
        <taxon>Caudoviricetes</taxon>
    </lineage>
</organism>
<sequence length="123" mass="15036">MNKRIAKKINTRRKKRKEYLRKKNILFLDKEKLKKSKYEISNRDLSLHAGQKILLSNDFNDWKRAGINKNEFLYFKHKNFITTIVRLEGMVTIVIKNSYAEIYEINNHLYPYWYIYPCMIQEL</sequence>
<protein>
    <submittedName>
        <fullName evidence="1">Uncharacterized protein</fullName>
    </submittedName>
</protein>
<accession>A0AAT9TRK6</accession>
<dbReference type="EMBL" id="OQ326496">
    <property type="protein sequence ID" value="WDQ45499.1"/>
    <property type="molecule type" value="Genomic_DNA"/>
</dbReference>